<gene>
    <name evidence="2" type="ORF">LZZ85_19155</name>
</gene>
<evidence type="ECO:0000256" key="1">
    <source>
        <dbReference type="SAM" id="Coils"/>
    </source>
</evidence>
<protein>
    <submittedName>
        <fullName evidence="2">Uncharacterized protein</fullName>
    </submittedName>
</protein>
<comment type="caution">
    <text evidence="2">The sequence shown here is derived from an EMBL/GenBank/DDBJ whole genome shotgun (WGS) entry which is preliminary data.</text>
</comment>
<keyword evidence="1" id="KW-0175">Coiled coil</keyword>
<dbReference type="SUPFAM" id="SSF111384">
    <property type="entry name" value="OmpH-like"/>
    <property type="match status" value="1"/>
</dbReference>
<proteinExistence type="predicted"/>
<dbReference type="Proteomes" id="UP001165367">
    <property type="component" value="Unassembled WGS sequence"/>
</dbReference>
<sequence>MSLGEEQIKRIHEKLQQLLKQHAAIQKENQQLKADLENAQKQVSQYQGTAESLKQQVSILQLGNGEMSENDKKEFEKKLNTYIKEIDRCIAMLSE</sequence>
<keyword evidence="3" id="KW-1185">Reference proteome</keyword>
<evidence type="ECO:0000313" key="2">
    <source>
        <dbReference type="EMBL" id="MCG2616426.1"/>
    </source>
</evidence>
<accession>A0ABS9KVR9</accession>
<reference evidence="2" key="1">
    <citation type="submission" date="2022-01" db="EMBL/GenBank/DDBJ databases">
        <authorList>
            <person name="Jo J.-H."/>
            <person name="Im W.-T."/>
        </authorList>
    </citation>
    <scope>NUCLEOTIDE SEQUENCE</scope>
    <source>
        <strain evidence="2">NA20</strain>
    </source>
</reference>
<name>A0ABS9KVR9_9BACT</name>
<organism evidence="2 3">
    <name type="scientific">Terrimonas ginsenosidimutans</name>
    <dbReference type="NCBI Taxonomy" id="2908004"/>
    <lineage>
        <taxon>Bacteria</taxon>
        <taxon>Pseudomonadati</taxon>
        <taxon>Bacteroidota</taxon>
        <taxon>Chitinophagia</taxon>
        <taxon>Chitinophagales</taxon>
        <taxon>Chitinophagaceae</taxon>
        <taxon>Terrimonas</taxon>
    </lineage>
</organism>
<feature type="coiled-coil region" evidence="1">
    <location>
        <begin position="1"/>
        <end position="56"/>
    </location>
</feature>
<dbReference type="EMBL" id="JAKLTR010000013">
    <property type="protein sequence ID" value="MCG2616426.1"/>
    <property type="molecule type" value="Genomic_DNA"/>
</dbReference>
<evidence type="ECO:0000313" key="3">
    <source>
        <dbReference type="Proteomes" id="UP001165367"/>
    </source>
</evidence>
<dbReference type="RefSeq" id="WP_237874962.1">
    <property type="nucleotide sequence ID" value="NZ_JAKLTR010000013.1"/>
</dbReference>
<dbReference type="InterPro" id="IPR024930">
    <property type="entry name" value="Skp_dom_sf"/>
</dbReference>